<gene>
    <name evidence="3" type="ORF">EDD28_1725</name>
</gene>
<comment type="caution">
    <text evidence="3">The sequence shown here is derived from an EMBL/GenBank/DDBJ whole genome shotgun (WGS) entry which is preliminary data.</text>
</comment>
<sequence length="244" mass="24216">MPTFLPTTTRATRVVATLAAATLLGACGSSTPEPATAVINGTTVPSALDGFALLHGTTLDAIAAQTCADGWAYGIDVYDWTTNPGATTDAPIPAPSTDEAFSYQPFFYIDSSSPLASADAAGPGVGDGPAGSSMIVQTGAGPGPDCSDLPDFLVVVAFTYASAKDAAAVFSTALGDEETADDGIACGSPATSSAGCWMLHTDTIWAAVLAPEGGFAPPVVDREALTDALTSVVEAAGSGSSSEP</sequence>
<organism evidence="3 4">
    <name type="scientific">Salana multivorans</name>
    <dbReference type="NCBI Taxonomy" id="120377"/>
    <lineage>
        <taxon>Bacteria</taxon>
        <taxon>Bacillati</taxon>
        <taxon>Actinomycetota</taxon>
        <taxon>Actinomycetes</taxon>
        <taxon>Micrococcales</taxon>
        <taxon>Beutenbergiaceae</taxon>
        <taxon>Salana</taxon>
    </lineage>
</organism>
<name>A0A3N2DBR1_9MICO</name>
<keyword evidence="2" id="KW-0732">Signal</keyword>
<dbReference type="RefSeq" id="WP_148059576.1">
    <property type="nucleotide sequence ID" value="NZ_CALFQU010000010.1"/>
</dbReference>
<dbReference type="AlphaFoldDB" id="A0A3N2DBR1"/>
<feature type="signal peptide" evidence="2">
    <location>
        <begin position="1"/>
        <end position="37"/>
    </location>
</feature>
<evidence type="ECO:0000256" key="1">
    <source>
        <dbReference type="SAM" id="MobiDB-lite"/>
    </source>
</evidence>
<evidence type="ECO:0000313" key="3">
    <source>
        <dbReference type="EMBL" id="ROR97132.1"/>
    </source>
</evidence>
<dbReference type="Proteomes" id="UP000275356">
    <property type="component" value="Unassembled WGS sequence"/>
</dbReference>
<protein>
    <submittedName>
        <fullName evidence="3">Uncharacterized protein</fullName>
    </submittedName>
</protein>
<accession>A0A3N2DBR1</accession>
<feature type="region of interest" description="Disordered" evidence="1">
    <location>
        <begin position="119"/>
        <end position="139"/>
    </location>
</feature>
<dbReference type="EMBL" id="RKHQ01000001">
    <property type="protein sequence ID" value="ROR97132.1"/>
    <property type="molecule type" value="Genomic_DNA"/>
</dbReference>
<reference evidence="3 4" key="1">
    <citation type="submission" date="2018-11" db="EMBL/GenBank/DDBJ databases">
        <title>Sequencing the genomes of 1000 actinobacteria strains.</title>
        <authorList>
            <person name="Klenk H.-P."/>
        </authorList>
    </citation>
    <scope>NUCLEOTIDE SEQUENCE [LARGE SCALE GENOMIC DNA]</scope>
    <source>
        <strain evidence="3 4">DSM 13521</strain>
    </source>
</reference>
<evidence type="ECO:0000256" key="2">
    <source>
        <dbReference type="SAM" id="SignalP"/>
    </source>
</evidence>
<proteinExistence type="predicted"/>
<keyword evidence="4" id="KW-1185">Reference proteome</keyword>
<feature type="chain" id="PRO_5018221346" evidence="2">
    <location>
        <begin position="38"/>
        <end position="244"/>
    </location>
</feature>
<evidence type="ECO:0000313" key="4">
    <source>
        <dbReference type="Proteomes" id="UP000275356"/>
    </source>
</evidence>